<reference evidence="2" key="1">
    <citation type="submission" date="2023-07" db="EMBL/GenBank/DDBJ databases">
        <title>Genome sequencing of Purple Non-Sulfur Bacteria from various extreme environments.</title>
        <authorList>
            <person name="Mayer M."/>
        </authorList>
    </citation>
    <scope>NUCLEOTIDE SEQUENCE [LARGE SCALE GENOMIC DNA]</scope>
    <source>
        <strain evidence="2">DSM 17935</strain>
    </source>
</reference>
<dbReference type="RefSeq" id="WP_264600314.1">
    <property type="nucleotide sequence ID" value="NZ_JAOQNS010000002.1"/>
</dbReference>
<sequence length="60" mass="6264">MRIAALKTGLFPDTDTVETALAVLGGDHQLAAVDLAEVEGDGAWEEVADLILSADRVVTI</sequence>
<dbReference type="EMBL" id="JAOQNS010000002">
    <property type="protein sequence ID" value="MCW2306655.1"/>
    <property type="molecule type" value="Genomic_DNA"/>
</dbReference>
<keyword evidence="2" id="KW-1185">Reference proteome</keyword>
<gene>
    <name evidence="1" type="ORF">M2319_000974</name>
</gene>
<organism evidence="1 2">
    <name type="scientific">Rhodobium gokarnense</name>
    <dbReference type="NCBI Taxonomy" id="364296"/>
    <lineage>
        <taxon>Bacteria</taxon>
        <taxon>Pseudomonadati</taxon>
        <taxon>Pseudomonadota</taxon>
        <taxon>Alphaproteobacteria</taxon>
        <taxon>Hyphomicrobiales</taxon>
        <taxon>Rhodobiaceae</taxon>
        <taxon>Rhodobium</taxon>
    </lineage>
</organism>
<accession>A0ABT3H8C8</accession>
<evidence type="ECO:0000313" key="1">
    <source>
        <dbReference type="EMBL" id="MCW2306655.1"/>
    </source>
</evidence>
<proteinExistence type="predicted"/>
<dbReference type="Proteomes" id="UP001209755">
    <property type="component" value="Unassembled WGS sequence"/>
</dbReference>
<comment type="caution">
    <text evidence="1">The sequence shown here is derived from an EMBL/GenBank/DDBJ whole genome shotgun (WGS) entry which is preliminary data.</text>
</comment>
<evidence type="ECO:0000313" key="2">
    <source>
        <dbReference type="Proteomes" id="UP001209755"/>
    </source>
</evidence>
<name>A0ABT3H8C8_9HYPH</name>
<protein>
    <submittedName>
        <fullName evidence="1">Uncharacterized protein</fullName>
    </submittedName>
</protein>